<feature type="transmembrane region" description="Helical" evidence="1">
    <location>
        <begin position="14"/>
        <end position="34"/>
    </location>
</feature>
<proteinExistence type="predicted"/>
<keyword evidence="1" id="KW-1133">Transmembrane helix</keyword>
<evidence type="ECO:0000256" key="1">
    <source>
        <dbReference type="SAM" id="Phobius"/>
    </source>
</evidence>
<dbReference type="RefSeq" id="WP_269128241.1">
    <property type="nucleotide sequence ID" value="NZ_CP114058.1"/>
</dbReference>
<gene>
    <name evidence="2" type="ORF">O1V66_07570</name>
</gene>
<protein>
    <recommendedName>
        <fullName evidence="4">Transporter</fullName>
    </recommendedName>
</protein>
<organism evidence="2 3">
    <name type="scientific">Rouxiella chamberiensis</name>
    <dbReference type="NCBI Taxonomy" id="1513468"/>
    <lineage>
        <taxon>Bacteria</taxon>
        <taxon>Pseudomonadati</taxon>
        <taxon>Pseudomonadota</taxon>
        <taxon>Gammaproteobacteria</taxon>
        <taxon>Enterobacterales</taxon>
        <taxon>Yersiniaceae</taxon>
        <taxon>Rouxiella</taxon>
    </lineage>
</organism>
<evidence type="ECO:0000313" key="2">
    <source>
        <dbReference type="EMBL" id="WAT02447.1"/>
    </source>
</evidence>
<keyword evidence="1" id="KW-0812">Transmembrane</keyword>
<sequence>MFSVYYHEKSNNKAGYLFSALCVLCGFYDWGAFFDVVILKDQVKEISATEIIQESFLFITAAVFFMQSRRHKALRGGYILASAFFGCMLIRELDGLFDLIHFGAWIYFASLLAVYAVCWAATMPKTTFNGLYAIVEEEAFPILLFGLVVILVFSRLMGLHQIWQAAVAGDNVRLVKNLVEEGIELFGYSLCLTAALRMRYSSIQKI</sequence>
<evidence type="ECO:0008006" key="4">
    <source>
        <dbReference type="Google" id="ProtNLM"/>
    </source>
</evidence>
<feature type="transmembrane region" description="Helical" evidence="1">
    <location>
        <begin position="77"/>
        <end position="93"/>
    </location>
</feature>
<evidence type="ECO:0000313" key="3">
    <source>
        <dbReference type="Proteomes" id="UP001164712"/>
    </source>
</evidence>
<dbReference type="Proteomes" id="UP001164712">
    <property type="component" value="Chromosome"/>
</dbReference>
<accession>A0ABY7HTZ8</accession>
<feature type="transmembrane region" description="Helical" evidence="1">
    <location>
        <begin position="142"/>
        <end position="163"/>
    </location>
</feature>
<name>A0ABY7HTZ8_9GAMM</name>
<reference evidence="2" key="1">
    <citation type="submission" date="2022-12" db="EMBL/GenBank/DDBJ databases">
        <title>Complete genome sequence of an Australian strain of Rouxiella badensis DAR84756 and resolution of the R. badensis DSM100043 and R. chamberiensis DSM28324 genomes.</title>
        <authorList>
            <person name="Paul S."/>
            <person name="Anderson P.J."/>
            <person name="Maynard G."/>
            <person name="Dyall-Smith M."/>
            <person name="Kudinha T."/>
        </authorList>
    </citation>
    <scope>NUCLEOTIDE SEQUENCE</scope>
    <source>
        <strain evidence="2">DSM 28324</strain>
    </source>
</reference>
<dbReference type="EMBL" id="CP114058">
    <property type="protein sequence ID" value="WAT02447.1"/>
    <property type="molecule type" value="Genomic_DNA"/>
</dbReference>
<keyword evidence="3" id="KW-1185">Reference proteome</keyword>
<keyword evidence="1" id="KW-0472">Membrane</keyword>
<feature type="transmembrane region" description="Helical" evidence="1">
    <location>
        <begin position="99"/>
        <end position="121"/>
    </location>
</feature>